<dbReference type="InterPro" id="IPR032466">
    <property type="entry name" value="Metal_Hydrolase"/>
</dbReference>
<dbReference type="PANTHER" id="PTHR11113">
    <property type="entry name" value="N-ACETYLGLUCOSAMINE-6-PHOSPHATE DEACETYLASE"/>
    <property type="match status" value="1"/>
</dbReference>
<dbReference type="NCBIfam" id="TIGR00221">
    <property type="entry name" value="nagA"/>
    <property type="match status" value="1"/>
</dbReference>
<dbReference type="EMBL" id="DXCX01000016">
    <property type="protein sequence ID" value="HIY72617.1"/>
    <property type="molecule type" value="Genomic_DNA"/>
</dbReference>
<keyword evidence="2 7" id="KW-0479">Metal-binding</keyword>
<keyword evidence="4 5" id="KW-0119">Carbohydrate metabolism</keyword>
<accession>A0A9D1Z2B8</accession>
<dbReference type="GO" id="GO:0046872">
    <property type="term" value="F:metal ion binding"/>
    <property type="evidence" value="ECO:0007669"/>
    <property type="project" value="UniProtKB-KW"/>
</dbReference>
<evidence type="ECO:0000256" key="3">
    <source>
        <dbReference type="ARBA" id="ARBA00022801"/>
    </source>
</evidence>
<dbReference type="InterPro" id="IPR011059">
    <property type="entry name" value="Metal-dep_hydrolase_composite"/>
</dbReference>
<name>A0A9D1Z2B8_9FIRM</name>
<dbReference type="SUPFAM" id="SSF51338">
    <property type="entry name" value="Composite domain of metallo-dependent hydrolases"/>
    <property type="match status" value="1"/>
</dbReference>
<evidence type="ECO:0000313" key="10">
    <source>
        <dbReference type="Proteomes" id="UP000886824"/>
    </source>
</evidence>
<feature type="domain" description="Amidohydrolase-related" evidence="8">
    <location>
        <begin position="50"/>
        <end position="377"/>
    </location>
</feature>
<comment type="cofactor">
    <cofactor evidence="7">
        <name>a divalent metal cation</name>
        <dbReference type="ChEBI" id="CHEBI:60240"/>
    </cofactor>
    <text evidence="7">Binds 1 divalent metal cation per subunit.</text>
</comment>
<gene>
    <name evidence="9" type="primary">nagA</name>
    <name evidence="9" type="ORF">H9826_01400</name>
</gene>
<comment type="similarity">
    <text evidence="1 5">Belongs to the metallo-dependent hydrolases superfamily. NagA family.</text>
</comment>
<dbReference type="EC" id="3.5.1.25" evidence="9"/>
<dbReference type="Pfam" id="PF01979">
    <property type="entry name" value="Amidohydro_1"/>
    <property type="match status" value="1"/>
</dbReference>
<evidence type="ECO:0000256" key="5">
    <source>
        <dbReference type="PIRNR" id="PIRNR038994"/>
    </source>
</evidence>
<dbReference type="InterPro" id="IPR006680">
    <property type="entry name" value="Amidohydro-rel"/>
</dbReference>
<evidence type="ECO:0000256" key="6">
    <source>
        <dbReference type="PIRSR" id="PIRSR038994-1"/>
    </source>
</evidence>
<evidence type="ECO:0000313" key="9">
    <source>
        <dbReference type="EMBL" id="HIY72617.1"/>
    </source>
</evidence>
<dbReference type="InterPro" id="IPR003764">
    <property type="entry name" value="GlcNAc_6-P_deAcase"/>
</dbReference>
<dbReference type="AlphaFoldDB" id="A0A9D1Z2B8"/>
<dbReference type="SUPFAM" id="SSF51556">
    <property type="entry name" value="Metallo-dependent hydrolases"/>
    <property type="match status" value="1"/>
</dbReference>
<evidence type="ECO:0000256" key="4">
    <source>
        <dbReference type="ARBA" id="ARBA00023277"/>
    </source>
</evidence>
<reference evidence="9" key="2">
    <citation type="submission" date="2021-04" db="EMBL/GenBank/DDBJ databases">
        <authorList>
            <person name="Gilroy R."/>
        </authorList>
    </citation>
    <scope>NUCLEOTIDE SEQUENCE</scope>
    <source>
        <strain evidence="9">CHK33-7979</strain>
    </source>
</reference>
<feature type="active site" description="Proton donor/acceptor" evidence="6">
    <location>
        <position position="272"/>
    </location>
</feature>
<evidence type="ECO:0000256" key="1">
    <source>
        <dbReference type="ARBA" id="ARBA00010716"/>
    </source>
</evidence>
<protein>
    <submittedName>
        <fullName evidence="9">N-acetylglucosamine-6-phosphate deacetylase</fullName>
        <ecNumber evidence="9">3.5.1.25</ecNumber>
    </submittedName>
</protein>
<evidence type="ECO:0000256" key="2">
    <source>
        <dbReference type="ARBA" id="ARBA00022723"/>
    </source>
</evidence>
<dbReference type="Gene3D" id="3.20.20.140">
    <property type="entry name" value="Metal-dependent hydrolases"/>
    <property type="match status" value="1"/>
</dbReference>
<feature type="binding site" evidence="7">
    <location>
        <position position="194"/>
    </location>
    <ligand>
        <name>Zn(2+)</name>
        <dbReference type="ChEBI" id="CHEBI:29105"/>
    </ligand>
</feature>
<dbReference type="CDD" id="cd00854">
    <property type="entry name" value="NagA"/>
    <property type="match status" value="1"/>
</dbReference>
<evidence type="ECO:0000256" key="7">
    <source>
        <dbReference type="PIRSR" id="PIRSR038994-3"/>
    </source>
</evidence>
<proteinExistence type="inferred from homology"/>
<reference evidence="9" key="1">
    <citation type="journal article" date="2021" name="PeerJ">
        <title>Extensive microbial diversity within the chicken gut microbiome revealed by metagenomics and culture.</title>
        <authorList>
            <person name="Gilroy R."/>
            <person name="Ravi A."/>
            <person name="Getino M."/>
            <person name="Pursley I."/>
            <person name="Horton D.L."/>
            <person name="Alikhan N.F."/>
            <person name="Baker D."/>
            <person name="Gharbi K."/>
            <person name="Hall N."/>
            <person name="Watson M."/>
            <person name="Adriaenssens E.M."/>
            <person name="Foster-Nyarko E."/>
            <person name="Jarju S."/>
            <person name="Secka A."/>
            <person name="Antonio M."/>
            <person name="Oren A."/>
            <person name="Chaudhuri R.R."/>
            <person name="La Ragione R."/>
            <person name="Hildebrand F."/>
            <person name="Pallen M.J."/>
        </authorList>
    </citation>
    <scope>NUCLEOTIDE SEQUENCE</scope>
    <source>
        <strain evidence="9">CHK33-7979</strain>
    </source>
</reference>
<dbReference type="GO" id="GO:0006046">
    <property type="term" value="P:N-acetylglucosamine catabolic process"/>
    <property type="evidence" value="ECO:0007669"/>
    <property type="project" value="TreeGrafter"/>
</dbReference>
<keyword evidence="3 5" id="KW-0378">Hydrolase</keyword>
<feature type="binding site" evidence="7">
    <location>
        <position position="215"/>
    </location>
    <ligand>
        <name>Zn(2+)</name>
        <dbReference type="ChEBI" id="CHEBI:29105"/>
    </ligand>
</feature>
<evidence type="ECO:0000259" key="8">
    <source>
        <dbReference type="Pfam" id="PF01979"/>
    </source>
</evidence>
<dbReference type="Gene3D" id="2.30.40.10">
    <property type="entry name" value="Urease, subunit C, domain 1"/>
    <property type="match status" value="1"/>
</dbReference>
<dbReference type="Proteomes" id="UP000886824">
    <property type="component" value="Unassembled WGS sequence"/>
</dbReference>
<dbReference type="PIRSF" id="PIRSF038994">
    <property type="entry name" value="NagA"/>
    <property type="match status" value="1"/>
</dbReference>
<comment type="caution">
    <text evidence="9">The sequence shown here is derived from an EMBL/GenBank/DDBJ whole genome shotgun (WGS) entry which is preliminary data.</text>
</comment>
<dbReference type="PANTHER" id="PTHR11113:SF14">
    <property type="entry name" value="N-ACETYLGLUCOSAMINE-6-PHOSPHATE DEACETYLASE"/>
    <property type="match status" value="1"/>
</dbReference>
<organism evidence="9 10">
    <name type="scientific">Candidatus Intestinimonas merdavium</name>
    <dbReference type="NCBI Taxonomy" id="2838622"/>
    <lineage>
        <taxon>Bacteria</taxon>
        <taxon>Bacillati</taxon>
        <taxon>Bacillota</taxon>
        <taxon>Clostridia</taxon>
        <taxon>Eubacteriales</taxon>
        <taxon>Intestinimonas</taxon>
    </lineage>
</organism>
<dbReference type="GO" id="GO:0008448">
    <property type="term" value="F:N-acetylglucosamine-6-phosphate deacetylase activity"/>
    <property type="evidence" value="ECO:0007669"/>
    <property type="project" value="UniProtKB-EC"/>
</dbReference>
<feature type="binding site" evidence="7">
    <location>
        <position position="128"/>
    </location>
    <ligand>
        <name>Zn(2+)</name>
        <dbReference type="ChEBI" id="CHEBI:29105"/>
    </ligand>
</feature>
<sequence length="383" mass="41195">MNDMYIVNGLVYVDRQFQNKTIHIEDGKLHLLEPGQKVTGDVFDAAGQRIVPGFIDVHTHGAVGVDVNGASAQDLDKIGRFFAGNGTTSWLASILTDTEEQTRYAISQCLAYQKSHAAGAQLLGIHLEGPFLASEYKGAMPEDLLRKGDLALLSSYQALAEGNVRYTTLSPEVAGVLEMIPALKGLGIVPAIGHSGADYDTAMSAIRAGAMACTHTFNAMALLHQHRPAILGAVLESDVYCEMICDGFHLHPGIVRLLWKTKGVDRLVAITDSIMAAGLPDGNYHLGVNQVVVKDGDAKLASDGTRAGSTLTQDRALRNLLSFTGLPLEQVLPVLTENPARLLGVYDRKGSIEEGKDADLVVLNGENQVTDVFLRGRRLREEA</sequence>